<reference evidence="1" key="1">
    <citation type="submission" date="2023-03" db="EMBL/GenBank/DDBJ databases">
        <title>Complete genome of Cladonia borealis.</title>
        <authorList>
            <person name="Park H."/>
        </authorList>
    </citation>
    <scope>NUCLEOTIDE SEQUENCE</scope>
    <source>
        <strain evidence="1">ANT050790</strain>
    </source>
</reference>
<evidence type="ECO:0000313" key="1">
    <source>
        <dbReference type="EMBL" id="KAK0515961.1"/>
    </source>
</evidence>
<dbReference type="Pfam" id="PF00106">
    <property type="entry name" value="adh_short"/>
    <property type="match status" value="1"/>
</dbReference>
<protein>
    <recommendedName>
        <fullName evidence="3">NAD(P)-binding protein</fullName>
    </recommendedName>
</protein>
<dbReference type="AlphaFoldDB" id="A0AA39R9K0"/>
<gene>
    <name evidence="1" type="ORF">JMJ35_001995</name>
</gene>
<name>A0AA39R9K0_9LECA</name>
<dbReference type="GO" id="GO:0016616">
    <property type="term" value="F:oxidoreductase activity, acting on the CH-OH group of donors, NAD or NADP as acceptor"/>
    <property type="evidence" value="ECO:0007669"/>
    <property type="project" value="TreeGrafter"/>
</dbReference>
<keyword evidence="2" id="KW-1185">Reference proteome</keyword>
<dbReference type="EMBL" id="JAFEKC020000003">
    <property type="protein sequence ID" value="KAK0515961.1"/>
    <property type="molecule type" value="Genomic_DNA"/>
</dbReference>
<evidence type="ECO:0000313" key="2">
    <source>
        <dbReference type="Proteomes" id="UP001166286"/>
    </source>
</evidence>
<comment type="caution">
    <text evidence="1">The sequence shown here is derived from an EMBL/GenBank/DDBJ whole genome shotgun (WGS) entry which is preliminary data.</text>
</comment>
<dbReference type="InterPro" id="IPR002347">
    <property type="entry name" value="SDR_fam"/>
</dbReference>
<dbReference type="InterPro" id="IPR036291">
    <property type="entry name" value="NAD(P)-bd_dom_sf"/>
</dbReference>
<proteinExistence type="predicted"/>
<dbReference type="PANTHER" id="PTHR45458:SF3">
    <property type="entry name" value="CHAIN DEHYDROGENASE (ATSC), PUTATIVE-RELATED"/>
    <property type="match status" value="1"/>
</dbReference>
<accession>A0AA39R9K0</accession>
<dbReference type="Gene3D" id="3.40.50.720">
    <property type="entry name" value="NAD(P)-binding Rossmann-like Domain"/>
    <property type="match status" value="1"/>
</dbReference>
<dbReference type="PANTHER" id="PTHR45458">
    <property type="entry name" value="SHORT-CHAIN DEHYDROGENASE/REDUCTASE SDR"/>
    <property type="match status" value="1"/>
</dbReference>
<sequence length="276" mass="29553">MVSWAITGATRGIGFEFVNNLSADPENQVFALIRSRGTAGPLEELASKRKNIHIIVTDISDPKKLAQAAAEVFEATTGSLDVLILNASSAGPDTSALAPSAFHGKEEALEKEINENVKTNVISNIFVINSFLDLVRNGKEKKIILISSQSGDVEFTRITGFPNLLGYSAAKASIMVIIAKFASELAQYGIKTLSLSPGWVNTDAAQAVTGNPEVRNFVLNLFHRLDPNVNGPAPVDEAVTNMLQVIQSLTEADSGKFLTHHGKNAFGDSGANVDWF</sequence>
<dbReference type="InterPro" id="IPR052184">
    <property type="entry name" value="SDR_enzymes"/>
</dbReference>
<evidence type="ECO:0008006" key="3">
    <source>
        <dbReference type="Google" id="ProtNLM"/>
    </source>
</evidence>
<dbReference type="Proteomes" id="UP001166286">
    <property type="component" value="Unassembled WGS sequence"/>
</dbReference>
<dbReference type="SUPFAM" id="SSF51735">
    <property type="entry name" value="NAD(P)-binding Rossmann-fold domains"/>
    <property type="match status" value="1"/>
</dbReference>
<organism evidence="1 2">
    <name type="scientific">Cladonia borealis</name>
    <dbReference type="NCBI Taxonomy" id="184061"/>
    <lineage>
        <taxon>Eukaryota</taxon>
        <taxon>Fungi</taxon>
        <taxon>Dikarya</taxon>
        <taxon>Ascomycota</taxon>
        <taxon>Pezizomycotina</taxon>
        <taxon>Lecanoromycetes</taxon>
        <taxon>OSLEUM clade</taxon>
        <taxon>Lecanoromycetidae</taxon>
        <taxon>Lecanorales</taxon>
        <taxon>Lecanorineae</taxon>
        <taxon>Cladoniaceae</taxon>
        <taxon>Cladonia</taxon>
    </lineage>
</organism>
<dbReference type="PRINTS" id="PR00081">
    <property type="entry name" value="GDHRDH"/>
</dbReference>